<feature type="non-terminal residue" evidence="1">
    <location>
        <position position="54"/>
    </location>
</feature>
<dbReference type="EMBL" id="BARV01019340">
    <property type="protein sequence ID" value="GAI29888.1"/>
    <property type="molecule type" value="Genomic_DNA"/>
</dbReference>
<organism evidence="1">
    <name type="scientific">marine sediment metagenome</name>
    <dbReference type="NCBI Taxonomy" id="412755"/>
    <lineage>
        <taxon>unclassified sequences</taxon>
        <taxon>metagenomes</taxon>
        <taxon>ecological metagenomes</taxon>
    </lineage>
</organism>
<protein>
    <submittedName>
        <fullName evidence="1">Uncharacterized protein</fullName>
    </submittedName>
</protein>
<reference evidence="1" key="1">
    <citation type="journal article" date="2014" name="Front. Microbiol.">
        <title>High frequency of phylogenetically diverse reductive dehalogenase-homologous genes in deep subseafloor sedimentary metagenomes.</title>
        <authorList>
            <person name="Kawai M."/>
            <person name="Futagami T."/>
            <person name="Toyoda A."/>
            <person name="Takaki Y."/>
            <person name="Nishi S."/>
            <person name="Hori S."/>
            <person name="Arai W."/>
            <person name="Tsubouchi T."/>
            <person name="Morono Y."/>
            <person name="Uchiyama I."/>
            <person name="Ito T."/>
            <person name="Fujiyama A."/>
            <person name="Inagaki F."/>
            <person name="Takami H."/>
        </authorList>
    </citation>
    <scope>NUCLEOTIDE SEQUENCE</scope>
    <source>
        <strain evidence="1">Expedition CK06-06</strain>
    </source>
</reference>
<proteinExistence type="predicted"/>
<gene>
    <name evidence="1" type="ORF">S06H3_32516</name>
</gene>
<comment type="caution">
    <text evidence="1">The sequence shown here is derived from an EMBL/GenBank/DDBJ whole genome shotgun (WGS) entry which is preliminary data.</text>
</comment>
<name>X1MF44_9ZZZZ</name>
<evidence type="ECO:0000313" key="1">
    <source>
        <dbReference type="EMBL" id="GAI29888.1"/>
    </source>
</evidence>
<accession>X1MF44</accession>
<dbReference type="AlphaFoldDB" id="X1MF44"/>
<sequence>MPLPEDGLSGRDILQAFLDCHFPDMPSQGIDRIEILIHTDRTDNRPWVLELKIQ</sequence>